<keyword evidence="2" id="KW-1185">Reference proteome</keyword>
<comment type="caution">
    <text evidence="1">The sequence shown here is derived from an EMBL/GenBank/DDBJ whole genome shotgun (WGS) entry which is preliminary data.</text>
</comment>
<dbReference type="Proteomes" id="UP001472677">
    <property type="component" value="Unassembled WGS sequence"/>
</dbReference>
<sequence>MYSTILVIPFYPGIVSRLPWTFPLLACSFRDDAILTTAATSPSSFNTSNATNREQDDIDLPGSIAAFNDCWAGQRLCVFATIRDRTAPHSPQPTS</sequence>
<name>A0ABR2B768_9ROSI</name>
<evidence type="ECO:0000313" key="2">
    <source>
        <dbReference type="Proteomes" id="UP001472677"/>
    </source>
</evidence>
<protein>
    <submittedName>
        <fullName evidence="1">Uncharacterized protein</fullName>
    </submittedName>
</protein>
<evidence type="ECO:0000313" key="1">
    <source>
        <dbReference type="EMBL" id="KAK8502802.1"/>
    </source>
</evidence>
<organism evidence="1 2">
    <name type="scientific">Hibiscus sabdariffa</name>
    <name type="common">roselle</name>
    <dbReference type="NCBI Taxonomy" id="183260"/>
    <lineage>
        <taxon>Eukaryota</taxon>
        <taxon>Viridiplantae</taxon>
        <taxon>Streptophyta</taxon>
        <taxon>Embryophyta</taxon>
        <taxon>Tracheophyta</taxon>
        <taxon>Spermatophyta</taxon>
        <taxon>Magnoliopsida</taxon>
        <taxon>eudicotyledons</taxon>
        <taxon>Gunneridae</taxon>
        <taxon>Pentapetalae</taxon>
        <taxon>rosids</taxon>
        <taxon>malvids</taxon>
        <taxon>Malvales</taxon>
        <taxon>Malvaceae</taxon>
        <taxon>Malvoideae</taxon>
        <taxon>Hibiscus</taxon>
    </lineage>
</organism>
<proteinExistence type="predicted"/>
<reference evidence="1 2" key="1">
    <citation type="journal article" date="2024" name="G3 (Bethesda)">
        <title>Genome assembly of Hibiscus sabdariffa L. provides insights into metabolisms of medicinal natural products.</title>
        <authorList>
            <person name="Kim T."/>
        </authorList>
    </citation>
    <scope>NUCLEOTIDE SEQUENCE [LARGE SCALE GENOMIC DNA]</scope>
    <source>
        <strain evidence="1">TK-2024</strain>
        <tissue evidence="1">Old leaves</tissue>
    </source>
</reference>
<dbReference type="EMBL" id="JBBPBM010000163">
    <property type="protein sequence ID" value="KAK8502802.1"/>
    <property type="molecule type" value="Genomic_DNA"/>
</dbReference>
<accession>A0ABR2B768</accession>
<gene>
    <name evidence="1" type="ORF">V6N12_073852</name>
</gene>